<protein>
    <submittedName>
        <fullName evidence="4">Wsv026-like protein</fullName>
    </submittedName>
</protein>
<proteinExistence type="inferred from homology"/>
<dbReference type="InterPro" id="IPR026937">
    <property type="entry name" value="SBNO_Helicase_C_dom"/>
</dbReference>
<dbReference type="EMBL" id="LC738881">
    <property type="protein sequence ID" value="BDT63150.1"/>
    <property type="molecule type" value="Genomic_DNA"/>
</dbReference>
<dbReference type="InterPro" id="IPR026741">
    <property type="entry name" value="SNO"/>
</dbReference>
<dbReference type="InterPro" id="IPR027417">
    <property type="entry name" value="P-loop_NTPase"/>
</dbReference>
<organism evidence="4">
    <name type="scientific">Sicyonia whispovirus</name>
    <dbReference type="NCBI Taxonomy" id="2984283"/>
    <lineage>
        <taxon>Viruses</taxon>
        <taxon>Viruses incertae sedis</taxon>
        <taxon>Naldaviricetes</taxon>
        <taxon>Nimaviridae</taxon>
        <taxon>Whispovirus</taxon>
    </lineage>
</organism>
<dbReference type="GO" id="GO:0006355">
    <property type="term" value="P:regulation of DNA-templated transcription"/>
    <property type="evidence" value="ECO:0007669"/>
    <property type="project" value="InterPro"/>
</dbReference>
<dbReference type="PANTHER" id="PTHR12706:SF30">
    <property type="entry name" value="PROTEIN STRAWBERRY NOTCH-RELATED"/>
    <property type="match status" value="1"/>
</dbReference>
<accession>A0A9C7BNS5</accession>
<feature type="domain" description="Strawberry notch helicase C" evidence="3">
    <location>
        <begin position="869"/>
        <end position="1051"/>
    </location>
</feature>
<feature type="compositionally biased region" description="Polar residues" evidence="2">
    <location>
        <begin position="1197"/>
        <end position="1207"/>
    </location>
</feature>
<reference evidence="4" key="1">
    <citation type="submission" date="2022-10" db="EMBL/GenBank/DDBJ databases">
        <title>Genome sequences of endogenous nimaviruses in decapod crustaceans.</title>
        <authorList>
            <person name="Kawato S."/>
            <person name="Nozaki R."/>
            <person name="Kondo H."/>
            <person name="Hirono I."/>
        </authorList>
    </citation>
    <scope>NUCLEOTIDE SEQUENCE</scope>
    <source>
        <strain evidence="4">Fukuoka2019</strain>
    </source>
</reference>
<evidence type="ECO:0000256" key="2">
    <source>
        <dbReference type="SAM" id="MobiDB-lite"/>
    </source>
</evidence>
<dbReference type="Gene3D" id="3.40.50.300">
    <property type="entry name" value="P-loop containing nucleotide triphosphate hydrolases"/>
    <property type="match status" value="1"/>
</dbReference>
<sequence>MARSLLFAGREKAAEIGSLEHPKPNFKLYESRNLRSVGVCSRLMNKSFPMFLPRPFEINSVQAHAVRLALIQFYRSNGWEEAMSEEQLVRVDMVQGLNTRKPPLGGFVIGDGTGVGKTREIAAFLLSTVILKRALQDSQAVHGPEVMRCGDPAVLRAVESGRWKRAPFFIWLTRSEPLFLSCQEGLREVVTRSTRGGGGGAWGAAYRDTPRDFKGGGKTGYLSLSNPSAATGDEDSLLLRFFLLRDIKKIMERNGTAAAADTVTAAPSVLFMTYATLQKNLEFLLEFLTGCSSVGTNMAIPMDNFVTAVLCDEFHQTKNISDAFRDELERAWAEEDRVVMGGGPRPVNPPLGKILERFRAALVDGVHPQGRRVRIGGYGRSGADPEFLDRAQAACPGTGLFLKRLSLADSFRLLMEVLKYDSFFLMASATPFQSRADLHMIDHIIRRSLPAYTSMAAFKSGAGHSATPDAIADNREYMTVSLEGMVRLLYNRGYLVSRSISIEGVECSVVNCNMTPLQRFALDELSSYFIECRRMLFKCKEAGMAVMEALGAALSGRGRAGVSALCMRELAEFINAAALASAVGLPFPTARGAKRKRGAGGDGEEGDELASLSPTLRSALVGAARKIGREFSVVVVEEGDLSEDGHTSMQGILREALVSKGPKNKCRAEGAESAHNAEDDADEVAQELLRVVRAEGSGPGGGVTNPARRPASEMVFGDEVFQKLARQYLVNNASTTVSVCKSALLCVKAQSVPEAVARLRLAPTPQKTVMSLEQTGDSFLTNLAERVLRAKAGRRGGRTRAGHLFGLVPLGAFDSSPLGNTALSGYRLLCRAVAIVSAARFVMEGGAAVYACLVPRLPPEEPLLALAGNPLDGIAQAVGETKHSEITNRKICSRITGAGLLLLRPNNKTIDTNRCIATFNDTAEVDVMLLGPKGSTGLSLHDSAANGVSAKRIHCLLDVPYNAVDFLQTIGRTNRNGQASKPHFLIFSSDSPAERRFFESLESRVRDSKAGTFADRYSDNSVNVAGGTRREEFLDKGLVLRTLGRVVRIITSDISRVELMGAFAKMTMVSRDSGLLTFVEGIDAENRVFLSTALLAAEITEAAAGGPYHRDPEQQSSEARIHLLVLGDSEICSVAAAAAKFAYSNFGLQLVHRPVVANDPLLSLLRDALKRLHALVDERVPRGGHSGGAPSPGCAPHTTSLPSRPRNSQLDLYSDLTAWSEWQADAWEGEGDLDVGSELGGLDDDEVMGAIEMPIDETVLQILAEARPPDKSASAAAAAVHTPLTVRILGAGVRKGVVSASRFQEAPSTDMLALLPTITACNVIGTLCRENGDLVLDTYLAALPHSCGSPHQRGTSMLLDLARRLCRGTMNYRQFQNNYFSPVNESQLIGRLFVHVQSIMARDNRLDGLCENRMNSVIGASYMAVRKKPRCVLVGDLLDRVRMRHVAAGELPKGESGRTWAVAIAETGVGDGLDHDLDVVLSNGARLTLNRGNSVFVEDHIVSFLAGNLIGTDGSVIQICFDNCEGGPFDGMPRFCIFERRSVETEAVDGPM</sequence>
<dbReference type="PANTHER" id="PTHR12706">
    <property type="entry name" value="STRAWBERRY NOTCH-RELATED"/>
    <property type="match status" value="1"/>
</dbReference>
<evidence type="ECO:0000313" key="4">
    <source>
        <dbReference type="EMBL" id="BDT63150.1"/>
    </source>
</evidence>
<evidence type="ECO:0000259" key="3">
    <source>
        <dbReference type="Pfam" id="PF13871"/>
    </source>
</evidence>
<dbReference type="Pfam" id="PF13871">
    <property type="entry name" value="Helicase_C_4"/>
    <property type="match status" value="1"/>
</dbReference>
<evidence type="ECO:0000256" key="1">
    <source>
        <dbReference type="ARBA" id="ARBA00006992"/>
    </source>
</evidence>
<name>A0A9C7BNS5_9VIRU</name>
<dbReference type="SUPFAM" id="SSF52540">
    <property type="entry name" value="P-loop containing nucleoside triphosphate hydrolases"/>
    <property type="match status" value="1"/>
</dbReference>
<feature type="region of interest" description="Disordered" evidence="2">
    <location>
        <begin position="1180"/>
        <end position="1207"/>
    </location>
</feature>
<comment type="similarity">
    <text evidence="1">Belongs to the SBNO family.</text>
</comment>